<sequence>MGWRLAGGVRGVALGWRCAGGVRGVALGWRCAWGGAWLAVCVGCFLDWRGIVRTPRYTQKKEKERKKIERTLDDGVTTISMLKAPARAQIKAWCYQSDLDYVANISSCMKSHS</sequence>
<reference evidence="1" key="1">
    <citation type="journal article" date="2022" name="bioRxiv">
        <title>Sequencing and chromosome-scale assembly of the giantPleurodeles waltlgenome.</title>
        <authorList>
            <person name="Brown T."/>
            <person name="Elewa A."/>
            <person name="Iarovenko S."/>
            <person name="Subramanian E."/>
            <person name="Araus A.J."/>
            <person name="Petzold A."/>
            <person name="Susuki M."/>
            <person name="Suzuki K.-i.T."/>
            <person name="Hayashi T."/>
            <person name="Toyoda A."/>
            <person name="Oliveira C."/>
            <person name="Osipova E."/>
            <person name="Leigh N.D."/>
            <person name="Simon A."/>
            <person name="Yun M.H."/>
        </authorList>
    </citation>
    <scope>NUCLEOTIDE SEQUENCE</scope>
    <source>
        <strain evidence="1">20211129_DDA</strain>
        <tissue evidence="1">Liver</tissue>
    </source>
</reference>
<protein>
    <submittedName>
        <fullName evidence="1">Uncharacterized protein</fullName>
    </submittedName>
</protein>
<evidence type="ECO:0000313" key="2">
    <source>
        <dbReference type="Proteomes" id="UP001066276"/>
    </source>
</evidence>
<accession>A0AAV7RPC9</accession>
<name>A0AAV7RPC9_PLEWA</name>
<proteinExistence type="predicted"/>
<comment type="caution">
    <text evidence="1">The sequence shown here is derived from an EMBL/GenBank/DDBJ whole genome shotgun (WGS) entry which is preliminary data.</text>
</comment>
<dbReference type="EMBL" id="JANPWB010000009">
    <property type="protein sequence ID" value="KAJ1154649.1"/>
    <property type="molecule type" value="Genomic_DNA"/>
</dbReference>
<dbReference type="Proteomes" id="UP001066276">
    <property type="component" value="Chromosome 5"/>
</dbReference>
<gene>
    <name evidence="1" type="ORF">NDU88_007392</name>
</gene>
<organism evidence="1 2">
    <name type="scientific">Pleurodeles waltl</name>
    <name type="common">Iberian ribbed newt</name>
    <dbReference type="NCBI Taxonomy" id="8319"/>
    <lineage>
        <taxon>Eukaryota</taxon>
        <taxon>Metazoa</taxon>
        <taxon>Chordata</taxon>
        <taxon>Craniata</taxon>
        <taxon>Vertebrata</taxon>
        <taxon>Euteleostomi</taxon>
        <taxon>Amphibia</taxon>
        <taxon>Batrachia</taxon>
        <taxon>Caudata</taxon>
        <taxon>Salamandroidea</taxon>
        <taxon>Salamandridae</taxon>
        <taxon>Pleurodelinae</taxon>
        <taxon>Pleurodeles</taxon>
    </lineage>
</organism>
<evidence type="ECO:0000313" key="1">
    <source>
        <dbReference type="EMBL" id="KAJ1154649.1"/>
    </source>
</evidence>
<keyword evidence="2" id="KW-1185">Reference proteome</keyword>
<dbReference type="AlphaFoldDB" id="A0AAV7RPC9"/>